<keyword evidence="1" id="KW-0812">Transmembrane</keyword>
<comment type="caution">
    <text evidence="2">The sequence shown here is derived from an EMBL/GenBank/DDBJ whole genome shotgun (WGS) entry which is preliminary data.</text>
</comment>
<gene>
    <name evidence="2" type="ORF">B0T10DRAFT_590166</name>
</gene>
<protein>
    <submittedName>
        <fullName evidence="2">Uncharacterized protein</fullName>
    </submittedName>
</protein>
<sequence length="670" mass="73580">MHNEQSTEYLLLLLSDSSTSAPQDSASISITTHPKPAAESKWGVGWRTLSSIVFFYILALVIAATHLAVFQKLDGRLTDEEGLPPQTYIAALSTFLVNAFGTSLVVCLGVAFTQYLWHLFRTQPMTVSDVETLYGMQSNPFALLSWSLWTGAPIVCLTASTILLLSIAKIFPPGALTVVTRNFTSTPNHIVPTFKPDCDGDAAVSMELLALFAYMDDISWYEYLYGFFSFSLPLDLSNINRGLDPLLARVTENTLSMGEVMASTSPCGPNCTYHIAFEGPYFQCKLFTRIVLESPYTIGGYTVYKYYSSGYSPDTMGDQPPWYTPDPLVRPKDEKDEGNITVAFPHFIMEVRHPIGLQKSTVNTTYELVSNMSHLQCQPATVTYQLNVSFNNGIRSLSNTLLDDIRLLSDIPNLNATLSDLSTDTEAETPPIEYRISLRGVRPMIVFSDQEKKNETKVITLTNGTQVEVEQAGPMQFSLSQLGGLDTDKSTIGFTRFNKNRDKPSAAGFPDLENSVEILNNALANATISALHTYLYWNTTENATILTSRTFYSFSNPISLYLSYGISLLIALPFAILGVVALHKNGVTALGSSFLQVLMTTTASQRLNMIAAGGALGGDENIPSNLKDARILFGELDSSPDRDSTVKRAGFGFDDEVVPLRKGGRPFAEP</sequence>
<name>A0A9P9AT42_9HYPO</name>
<keyword evidence="1" id="KW-0472">Membrane</keyword>
<dbReference type="EMBL" id="JAGPYM010000005">
    <property type="protein sequence ID" value="KAH6894530.1"/>
    <property type="molecule type" value="Genomic_DNA"/>
</dbReference>
<feature type="transmembrane region" description="Helical" evidence="1">
    <location>
        <begin position="141"/>
        <end position="168"/>
    </location>
</feature>
<feature type="transmembrane region" description="Helical" evidence="1">
    <location>
        <begin position="561"/>
        <end position="582"/>
    </location>
</feature>
<feature type="transmembrane region" description="Helical" evidence="1">
    <location>
        <begin position="49"/>
        <end position="69"/>
    </location>
</feature>
<dbReference type="PANTHER" id="PTHR35041">
    <property type="entry name" value="MEDIATOR OF RNA POLYMERASE II TRANSCRIPTION SUBUNIT 1"/>
    <property type="match status" value="1"/>
</dbReference>
<dbReference type="AlphaFoldDB" id="A0A9P9AT42"/>
<dbReference type="OrthoDB" id="5322539at2759"/>
<keyword evidence="1" id="KW-1133">Transmembrane helix</keyword>
<organism evidence="2 3">
    <name type="scientific">Thelonectria olida</name>
    <dbReference type="NCBI Taxonomy" id="1576542"/>
    <lineage>
        <taxon>Eukaryota</taxon>
        <taxon>Fungi</taxon>
        <taxon>Dikarya</taxon>
        <taxon>Ascomycota</taxon>
        <taxon>Pezizomycotina</taxon>
        <taxon>Sordariomycetes</taxon>
        <taxon>Hypocreomycetidae</taxon>
        <taxon>Hypocreales</taxon>
        <taxon>Nectriaceae</taxon>
        <taxon>Thelonectria</taxon>
    </lineage>
</organism>
<evidence type="ECO:0000313" key="3">
    <source>
        <dbReference type="Proteomes" id="UP000777438"/>
    </source>
</evidence>
<reference evidence="2 3" key="1">
    <citation type="journal article" date="2021" name="Nat. Commun.">
        <title>Genetic determinants of endophytism in the Arabidopsis root mycobiome.</title>
        <authorList>
            <person name="Mesny F."/>
            <person name="Miyauchi S."/>
            <person name="Thiergart T."/>
            <person name="Pickel B."/>
            <person name="Atanasova L."/>
            <person name="Karlsson M."/>
            <person name="Huettel B."/>
            <person name="Barry K.W."/>
            <person name="Haridas S."/>
            <person name="Chen C."/>
            <person name="Bauer D."/>
            <person name="Andreopoulos W."/>
            <person name="Pangilinan J."/>
            <person name="LaButti K."/>
            <person name="Riley R."/>
            <person name="Lipzen A."/>
            <person name="Clum A."/>
            <person name="Drula E."/>
            <person name="Henrissat B."/>
            <person name="Kohler A."/>
            <person name="Grigoriev I.V."/>
            <person name="Martin F.M."/>
            <person name="Hacquard S."/>
        </authorList>
    </citation>
    <scope>NUCLEOTIDE SEQUENCE [LARGE SCALE GENOMIC DNA]</scope>
    <source>
        <strain evidence="2 3">MPI-CAGE-CH-0241</strain>
    </source>
</reference>
<accession>A0A9P9AT42</accession>
<dbReference type="PANTHER" id="PTHR35041:SF6">
    <property type="entry name" value="FORMYLMETHIONINE DEFORMYLASE-LIKE PROTEIN-RELATED"/>
    <property type="match status" value="1"/>
</dbReference>
<dbReference type="Proteomes" id="UP000777438">
    <property type="component" value="Unassembled WGS sequence"/>
</dbReference>
<keyword evidence="3" id="KW-1185">Reference proteome</keyword>
<evidence type="ECO:0000256" key="1">
    <source>
        <dbReference type="SAM" id="Phobius"/>
    </source>
</evidence>
<feature type="transmembrane region" description="Helical" evidence="1">
    <location>
        <begin position="89"/>
        <end position="120"/>
    </location>
</feature>
<proteinExistence type="predicted"/>
<evidence type="ECO:0000313" key="2">
    <source>
        <dbReference type="EMBL" id="KAH6894530.1"/>
    </source>
</evidence>